<evidence type="ECO:0000313" key="2">
    <source>
        <dbReference type="EMBL" id="KZV14226.1"/>
    </source>
</evidence>
<evidence type="ECO:0000256" key="1">
    <source>
        <dbReference type="SAM" id="MobiDB-lite"/>
    </source>
</evidence>
<evidence type="ECO:0000313" key="3">
    <source>
        <dbReference type="Proteomes" id="UP000250235"/>
    </source>
</evidence>
<dbReference type="AlphaFoldDB" id="A0A2Z6ZYF6"/>
<feature type="compositionally biased region" description="Polar residues" evidence="1">
    <location>
        <begin position="39"/>
        <end position="55"/>
    </location>
</feature>
<proteinExistence type="predicted"/>
<accession>A0A2Z6ZYF6</accession>
<dbReference type="EMBL" id="KV021284">
    <property type="protein sequence ID" value="KZV14226.1"/>
    <property type="molecule type" value="Genomic_DNA"/>
</dbReference>
<name>A0A2Z6ZYF6_9LAMI</name>
<keyword evidence="3" id="KW-1185">Reference proteome</keyword>
<gene>
    <name evidence="2" type="ORF">F511_43991</name>
</gene>
<sequence>MSNVEQEADNSKRNSEEIDTTSFDLPSRGKSSRKHLKPTTGQPDASNSTSSRELQ</sequence>
<feature type="region of interest" description="Disordered" evidence="1">
    <location>
        <begin position="1"/>
        <end position="55"/>
    </location>
</feature>
<keyword evidence="2" id="KW-0675">Receptor</keyword>
<protein>
    <submittedName>
        <fullName evidence="2">Glutamate receptor 2.1-like</fullName>
    </submittedName>
</protein>
<reference evidence="2 3" key="1">
    <citation type="journal article" date="2015" name="Proc. Natl. Acad. Sci. U.S.A.">
        <title>The resurrection genome of Boea hygrometrica: A blueprint for survival of dehydration.</title>
        <authorList>
            <person name="Xiao L."/>
            <person name="Yang G."/>
            <person name="Zhang L."/>
            <person name="Yang X."/>
            <person name="Zhao S."/>
            <person name="Ji Z."/>
            <person name="Zhou Q."/>
            <person name="Hu M."/>
            <person name="Wang Y."/>
            <person name="Chen M."/>
            <person name="Xu Y."/>
            <person name="Jin H."/>
            <person name="Xiao X."/>
            <person name="Hu G."/>
            <person name="Bao F."/>
            <person name="Hu Y."/>
            <person name="Wan P."/>
            <person name="Li L."/>
            <person name="Deng X."/>
            <person name="Kuang T."/>
            <person name="Xiang C."/>
            <person name="Zhu J.K."/>
            <person name="Oliver M.J."/>
            <person name="He Y."/>
        </authorList>
    </citation>
    <scope>NUCLEOTIDE SEQUENCE [LARGE SCALE GENOMIC DNA]</scope>
    <source>
        <strain evidence="3">cv. XS01</strain>
    </source>
</reference>
<organism evidence="2 3">
    <name type="scientific">Dorcoceras hygrometricum</name>
    <dbReference type="NCBI Taxonomy" id="472368"/>
    <lineage>
        <taxon>Eukaryota</taxon>
        <taxon>Viridiplantae</taxon>
        <taxon>Streptophyta</taxon>
        <taxon>Embryophyta</taxon>
        <taxon>Tracheophyta</taxon>
        <taxon>Spermatophyta</taxon>
        <taxon>Magnoliopsida</taxon>
        <taxon>eudicotyledons</taxon>
        <taxon>Gunneridae</taxon>
        <taxon>Pentapetalae</taxon>
        <taxon>asterids</taxon>
        <taxon>lamiids</taxon>
        <taxon>Lamiales</taxon>
        <taxon>Gesneriaceae</taxon>
        <taxon>Didymocarpoideae</taxon>
        <taxon>Trichosporeae</taxon>
        <taxon>Loxocarpinae</taxon>
        <taxon>Dorcoceras</taxon>
    </lineage>
</organism>
<dbReference type="Proteomes" id="UP000250235">
    <property type="component" value="Unassembled WGS sequence"/>
</dbReference>